<feature type="compositionally biased region" description="Pro residues" evidence="1">
    <location>
        <begin position="23"/>
        <end position="37"/>
    </location>
</feature>
<proteinExistence type="predicted"/>
<feature type="region of interest" description="Disordered" evidence="1">
    <location>
        <begin position="22"/>
        <end position="52"/>
    </location>
</feature>
<protein>
    <submittedName>
        <fullName evidence="2">Uncharacterized protein</fullName>
    </submittedName>
</protein>
<dbReference type="AlphaFoldDB" id="A0AAV2L101"/>
<dbReference type="Proteomes" id="UP001497482">
    <property type="component" value="Chromosome 2"/>
</dbReference>
<sequence>MVTLGYRRQIKIVSAANSLTSHPVPPRDVLPSCPVPGPAAGTGDPEAVGRSGSAWRTLRIPDSDAWSLAPSARSVAPSQCVEATSGPPEETKRGPWEARRDPGRQVQHQGTQWTI</sequence>
<evidence type="ECO:0000313" key="3">
    <source>
        <dbReference type="Proteomes" id="UP001497482"/>
    </source>
</evidence>
<evidence type="ECO:0000256" key="1">
    <source>
        <dbReference type="SAM" id="MobiDB-lite"/>
    </source>
</evidence>
<feature type="compositionally biased region" description="Basic and acidic residues" evidence="1">
    <location>
        <begin position="89"/>
        <end position="103"/>
    </location>
</feature>
<gene>
    <name evidence="2" type="ORF">KC01_LOCUS22401</name>
</gene>
<feature type="compositionally biased region" description="Polar residues" evidence="1">
    <location>
        <begin position="106"/>
        <end position="115"/>
    </location>
</feature>
<dbReference type="EMBL" id="OZ035824">
    <property type="protein sequence ID" value="CAL1593274.1"/>
    <property type="molecule type" value="Genomic_DNA"/>
</dbReference>
<name>A0AAV2L101_KNICA</name>
<evidence type="ECO:0000313" key="2">
    <source>
        <dbReference type="EMBL" id="CAL1593274.1"/>
    </source>
</evidence>
<keyword evidence="3" id="KW-1185">Reference proteome</keyword>
<organism evidence="2 3">
    <name type="scientific">Knipowitschia caucasica</name>
    <name type="common">Caucasian dwarf goby</name>
    <name type="synonym">Pomatoschistus caucasicus</name>
    <dbReference type="NCBI Taxonomy" id="637954"/>
    <lineage>
        <taxon>Eukaryota</taxon>
        <taxon>Metazoa</taxon>
        <taxon>Chordata</taxon>
        <taxon>Craniata</taxon>
        <taxon>Vertebrata</taxon>
        <taxon>Euteleostomi</taxon>
        <taxon>Actinopterygii</taxon>
        <taxon>Neopterygii</taxon>
        <taxon>Teleostei</taxon>
        <taxon>Neoteleostei</taxon>
        <taxon>Acanthomorphata</taxon>
        <taxon>Gobiaria</taxon>
        <taxon>Gobiiformes</taxon>
        <taxon>Gobioidei</taxon>
        <taxon>Gobiidae</taxon>
        <taxon>Gobiinae</taxon>
        <taxon>Knipowitschia</taxon>
    </lineage>
</organism>
<reference evidence="2 3" key="1">
    <citation type="submission" date="2024-04" db="EMBL/GenBank/DDBJ databases">
        <authorList>
            <person name="Waldvogel A.-M."/>
            <person name="Schoenle A."/>
        </authorList>
    </citation>
    <scope>NUCLEOTIDE SEQUENCE [LARGE SCALE GENOMIC DNA]</scope>
</reference>
<feature type="region of interest" description="Disordered" evidence="1">
    <location>
        <begin position="71"/>
        <end position="115"/>
    </location>
</feature>
<accession>A0AAV2L101</accession>